<keyword evidence="5 8" id="KW-0067">ATP-binding</keyword>
<evidence type="ECO:0000256" key="2">
    <source>
        <dbReference type="ARBA" id="ARBA00022679"/>
    </source>
</evidence>
<dbReference type="PANTHER" id="PTHR21299">
    <property type="entry name" value="CYTIDYLATE KINASE/PANTOATE-BETA-ALANINE LIGASE"/>
    <property type="match status" value="1"/>
</dbReference>
<evidence type="ECO:0000313" key="12">
    <source>
        <dbReference type="Proteomes" id="UP000036834"/>
    </source>
</evidence>
<dbReference type="GO" id="GO:0015949">
    <property type="term" value="P:nucleobase-containing small molecule interconversion"/>
    <property type="evidence" value="ECO:0007669"/>
    <property type="project" value="TreeGrafter"/>
</dbReference>
<keyword evidence="3 8" id="KW-0547">Nucleotide-binding</keyword>
<evidence type="ECO:0000259" key="9">
    <source>
        <dbReference type="Pfam" id="PF02224"/>
    </source>
</evidence>
<proteinExistence type="inferred from homology"/>
<dbReference type="EMBL" id="BJON01000002">
    <property type="protein sequence ID" value="GED66642.1"/>
    <property type="molecule type" value="Genomic_DNA"/>
</dbReference>
<dbReference type="GO" id="GO:0005524">
    <property type="term" value="F:ATP binding"/>
    <property type="evidence" value="ECO:0007669"/>
    <property type="project" value="UniProtKB-UniRule"/>
</dbReference>
<dbReference type="Proteomes" id="UP000036834">
    <property type="component" value="Unassembled WGS sequence"/>
</dbReference>
<comment type="caution">
    <text evidence="11">The sequence shown here is derived from an EMBL/GenBank/DDBJ whole genome shotgun (WGS) entry which is preliminary data.</text>
</comment>
<dbReference type="InterPro" id="IPR003136">
    <property type="entry name" value="Cytidylate_kin"/>
</dbReference>
<reference evidence="12" key="1">
    <citation type="submission" date="2015-07" db="EMBL/GenBank/DDBJ databases">
        <title>Genome sequencing project for genomic taxonomy and phylogenomics of Bacillus-like bacteria.</title>
        <authorList>
            <person name="Liu B."/>
            <person name="Wang J."/>
            <person name="Zhu Y."/>
            <person name="Liu G."/>
            <person name="Chen Q."/>
            <person name="Chen Z."/>
            <person name="Lan J."/>
            <person name="Che J."/>
            <person name="Ge C."/>
            <person name="Shi H."/>
            <person name="Pan Z."/>
            <person name="Liu X."/>
        </authorList>
    </citation>
    <scope>NUCLEOTIDE SEQUENCE [LARGE SCALE GENOMIC DNA]</scope>
    <source>
        <strain evidence="12">DSM 9887</strain>
    </source>
</reference>
<keyword evidence="8" id="KW-0963">Cytoplasm</keyword>
<dbReference type="GO" id="GO:0006220">
    <property type="term" value="P:pyrimidine nucleotide metabolic process"/>
    <property type="evidence" value="ECO:0007669"/>
    <property type="project" value="UniProtKB-UniRule"/>
</dbReference>
<dbReference type="Gene3D" id="3.40.50.300">
    <property type="entry name" value="P-loop containing nucleotide triphosphate hydrolases"/>
    <property type="match status" value="1"/>
</dbReference>
<dbReference type="Proteomes" id="UP000319578">
    <property type="component" value="Unassembled WGS sequence"/>
</dbReference>
<dbReference type="GO" id="GO:0005829">
    <property type="term" value="C:cytosol"/>
    <property type="evidence" value="ECO:0007669"/>
    <property type="project" value="TreeGrafter"/>
</dbReference>
<evidence type="ECO:0000313" key="13">
    <source>
        <dbReference type="Proteomes" id="UP000319578"/>
    </source>
</evidence>
<keyword evidence="13" id="KW-1185">Reference proteome</keyword>
<evidence type="ECO:0000256" key="7">
    <source>
        <dbReference type="ARBA" id="ARBA00048478"/>
    </source>
</evidence>
<dbReference type="AlphaFoldDB" id="A0A0K9YR01"/>
<dbReference type="SUPFAM" id="SSF52540">
    <property type="entry name" value="P-loop containing nucleoside triphosphate hydrolases"/>
    <property type="match status" value="1"/>
</dbReference>
<dbReference type="HAMAP" id="MF_00238">
    <property type="entry name" value="Cytidyl_kinase_type1"/>
    <property type="match status" value="1"/>
</dbReference>
<dbReference type="NCBIfam" id="TIGR00017">
    <property type="entry name" value="cmk"/>
    <property type="match status" value="1"/>
</dbReference>
<dbReference type="InterPro" id="IPR027417">
    <property type="entry name" value="P-loop_NTPase"/>
</dbReference>
<sequence>MNIAIDGPAGAGKSTVAQKVAGQLEYVYIDTGSMYRALAWAVHHNQLAIEDEPSVSELLQNNEIRLVREHGQQTVFWNDKDVTGLIRSTEVSQYASIVASYGSVREQMLVLQRNLAKQGNVVMDGRDIGTHVLPDAEVKIFLTASSRERAERRWKELLTKGIQTDLDELEKEIEERDLRDMSREVAPLRQADDAVLVDTTGITIDEVVDRILQICERTGESTQ</sequence>
<evidence type="ECO:0000256" key="8">
    <source>
        <dbReference type="HAMAP-Rule" id="MF_00238"/>
    </source>
</evidence>
<dbReference type="STRING" id="54915.ADS79_19985"/>
<dbReference type="PATRIC" id="fig|54915.3.peg.3110"/>
<feature type="binding site" evidence="8">
    <location>
        <begin position="7"/>
        <end position="15"/>
    </location>
    <ligand>
        <name>ATP</name>
        <dbReference type="ChEBI" id="CHEBI:30616"/>
    </ligand>
</feature>
<dbReference type="PANTHER" id="PTHR21299:SF2">
    <property type="entry name" value="CYTIDYLATE KINASE"/>
    <property type="match status" value="1"/>
</dbReference>
<evidence type="ECO:0000256" key="5">
    <source>
        <dbReference type="ARBA" id="ARBA00022840"/>
    </source>
</evidence>
<comment type="subcellular location">
    <subcellularLocation>
        <location evidence="8">Cytoplasm</location>
    </subcellularLocation>
</comment>
<evidence type="ECO:0000313" key="10">
    <source>
        <dbReference type="EMBL" id="GED66642.1"/>
    </source>
</evidence>
<dbReference type="RefSeq" id="WP_049740136.1">
    <property type="nucleotide sequence ID" value="NZ_BJON01000002.1"/>
</dbReference>
<evidence type="ECO:0000313" key="11">
    <source>
        <dbReference type="EMBL" id="KNB71101.1"/>
    </source>
</evidence>
<dbReference type="EC" id="2.7.4.25" evidence="8"/>
<keyword evidence="2 8" id="KW-0808">Transferase</keyword>
<dbReference type="Pfam" id="PF02224">
    <property type="entry name" value="Cytidylate_kin"/>
    <property type="match status" value="1"/>
</dbReference>
<evidence type="ECO:0000256" key="1">
    <source>
        <dbReference type="ARBA" id="ARBA00009427"/>
    </source>
</evidence>
<reference evidence="10 13" key="3">
    <citation type="submission" date="2019-06" db="EMBL/GenBank/DDBJ databases">
        <title>Whole genome shotgun sequence of Brevibacillus reuszeri NBRC 15719.</title>
        <authorList>
            <person name="Hosoyama A."/>
            <person name="Uohara A."/>
            <person name="Ohji S."/>
            <person name="Ichikawa N."/>
        </authorList>
    </citation>
    <scope>NUCLEOTIDE SEQUENCE [LARGE SCALE GENOMIC DNA]</scope>
    <source>
        <strain evidence="10 13">NBRC 15719</strain>
    </source>
</reference>
<evidence type="ECO:0000256" key="3">
    <source>
        <dbReference type="ARBA" id="ARBA00022741"/>
    </source>
</evidence>
<comment type="catalytic activity">
    <reaction evidence="7 8">
        <text>CMP + ATP = CDP + ADP</text>
        <dbReference type="Rhea" id="RHEA:11600"/>
        <dbReference type="ChEBI" id="CHEBI:30616"/>
        <dbReference type="ChEBI" id="CHEBI:58069"/>
        <dbReference type="ChEBI" id="CHEBI:60377"/>
        <dbReference type="ChEBI" id="CHEBI:456216"/>
        <dbReference type="EC" id="2.7.4.25"/>
    </reaction>
</comment>
<keyword evidence="4 8" id="KW-0418">Kinase</keyword>
<dbReference type="GO" id="GO:0036431">
    <property type="term" value="F:dCMP kinase activity"/>
    <property type="evidence" value="ECO:0007669"/>
    <property type="project" value="InterPro"/>
</dbReference>
<feature type="domain" description="Cytidylate kinase" evidence="9">
    <location>
        <begin position="3"/>
        <end position="216"/>
    </location>
</feature>
<evidence type="ECO:0000256" key="4">
    <source>
        <dbReference type="ARBA" id="ARBA00022777"/>
    </source>
</evidence>
<protein>
    <recommendedName>
        <fullName evidence="8">Cytidylate kinase</fullName>
        <shortName evidence="8">CK</shortName>
        <ecNumber evidence="8">2.7.4.25</ecNumber>
    </recommendedName>
    <alternativeName>
        <fullName evidence="8">Cytidine monophosphate kinase</fullName>
        <shortName evidence="8">CMP kinase</shortName>
    </alternativeName>
</protein>
<comment type="similarity">
    <text evidence="1 8">Belongs to the cytidylate kinase family. Type 1 subfamily.</text>
</comment>
<dbReference type="CDD" id="cd02020">
    <property type="entry name" value="CMPK"/>
    <property type="match status" value="1"/>
</dbReference>
<evidence type="ECO:0000256" key="6">
    <source>
        <dbReference type="ARBA" id="ARBA00047615"/>
    </source>
</evidence>
<reference evidence="11" key="2">
    <citation type="submission" date="2015-07" db="EMBL/GenBank/DDBJ databases">
        <title>MeaNS - Measles Nucleotide Surveillance Program.</title>
        <authorList>
            <person name="Tran T."/>
            <person name="Druce J."/>
        </authorList>
    </citation>
    <scope>NUCLEOTIDE SEQUENCE</scope>
    <source>
        <strain evidence="11">DSM 9887</strain>
    </source>
</reference>
<dbReference type="EMBL" id="LGIQ01000009">
    <property type="protein sequence ID" value="KNB71101.1"/>
    <property type="molecule type" value="Genomic_DNA"/>
</dbReference>
<dbReference type="OrthoDB" id="9807434at2"/>
<dbReference type="InterPro" id="IPR011994">
    <property type="entry name" value="Cytidylate_kinase_dom"/>
</dbReference>
<accession>A0A0K9YR01</accession>
<gene>
    <name evidence="8 10" type="primary">cmk</name>
    <name evidence="11" type="ORF">ADS79_19985</name>
    <name evidence="10" type="ORF">BRE01_03440</name>
</gene>
<organism evidence="11 12">
    <name type="scientific">Brevibacillus reuszeri</name>
    <dbReference type="NCBI Taxonomy" id="54915"/>
    <lineage>
        <taxon>Bacteria</taxon>
        <taxon>Bacillati</taxon>
        <taxon>Bacillota</taxon>
        <taxon>Bacilli</taxon>
        <taxon>Bacillales</taxon>
        <taxon>Paenibacillaceae</taxon>
        <taxon>Brevibacillus</taxon>
    </lineage>
</organism>
<name>A0A0K9YR01_9BACL</name>
<comment type="catalytic activity">
    <reaction evidence="6 8">
        <text>dCMP + ATP = dCDP + ADP</text>
        <dbReference type="Rhea" id="RHEA:25094"/>
        <dbReference type="ChEBI" id="CHEBI:30616"/>
        <dbReference type="ChEBI" id="CHEBI:57566"/>
        <dbReference type="ChEBI" id="CHEBI:58593"/>
        <dbReference type="ChEBI" id="CHEBI:456216"/>
        <dbReference type="EC" id="2.7.4.25"/>
    </reaction>
</comment>